<proteinExistence type="predicted"/>
<evidence type="ECO:0000313" key="3">
    <source>
        <dbReference type="Proteomes" id="UP000310506"/>
    </source>
</evidence>
<protein>
    <submittedName>
        <fullName evidence="2">YlxQ-related RNA-binding protein</fullName>
    </submittedName>
</protein>
<organism evidence="2 3">
    <name type="scientific">Vagococcus silagei</name>
    <dbReference type="NCBI Taxonomy" id="2508885"/>
    <lineage>
        <taxon>Bacteria</taxon>
        <taxon>Bacillati</taxon>
        <taxon>Bacillota</taxon>
        <taxon>Bacilli</taxon>
        <taxon>Lactobacillales</taxon>
        <taxon>Enterococcaceae</taxon>
        <taxon>Vagococcus</taxon>
    </lineage>
</organism>
<dbReference type="AlphaFoldDB" id="A0A4S3B6G5"/>
<evidence type="ECO:0000259" key="1">
    <source>
        <dbReference type="Pfam" id="PF01248"/>
    </source>
</evidence>
<dbReference type="RefSeq" id="WP_136135869.1">
    <property type="nucleotide sequence ID" value="NZ_SDGV01000002.1"/>
</dbReference>
<dbReference type="Proteomes" id="UP000310506">
    <property type="component" value="Unassembled WGS sequence"/>
</dbReference>
<sequence length="101" mass="11074">MTNEKKILNLLGLATRAGKLISGEETTLKAVRQGELDLVIIANDLSDSTIKKMTDKCKTYEVPLVIFSSKVGLSQAIGKSRGILGVKDRGFSRKMCELMEE</sequence>
<dbReference type="OrthoDB" id="9794863at2"/>
<dbReference type="InterPro" id="IPR004038">
    <property type="entry name" value="Ribosomal_eL8/eL30/eS12/Gad45"/>
</dbReference>
<dbReference type="InterPro" id="IPR029064">
    <property type="entry name" value="Ribosomal_eL30-like_sf"/>
</dbReference>
<name>A0A4S3B6G5_9ENTE</name>
<feature type="domain" description="Ribosomal protein eL8/eL30/eS12/Gadd45" evidence="1">
    <location>
        <begin position="6"/>
        <end position="94"/>
    </location>
</feature>
<dbReference type="EMBL" id="SDGV01000002">
    <property type="protein sequence ID" value="THB62208.1"/>
    <property type="molecule type" value="Genomic_DNA"/>
</dbReference>
<evidence type="ECO:0000313" key="2">
    <source>
        <dbReference type="EMBL" id="THB62208.1"/>
    </source>
</evidence>
<dbReference type="NCBIfam" id="NF005585">
    <property type="entry name" value="PRK07283.1"/>
    <property type="match status" value="1"/>
</dbReference>
<comment type="caution">
    <text evidence="2">The sequence shown here is derived from an EMBL/GenBank/DDBJ whole genome shotgun (WGS) entry which is preliminary data.</text>
</comment>
<reference evidence="2 3" key="1">
    <citation type="submission" date="2019-01" db="EMBL/GenBank/DDBJ databases">
        <title>Vagococcus silagei sp. nov. isolated from brewer's grain.</title>
        <authorList>
            <person name="Guu J.-R."/>
        </authorList>
    </citation>
    <scope>NUCLEOTIDE SEQUENCE [LARGE SCALE GENOMIC DNA]</scope>
    <source>
        <strain evidence="2 3">2B-2</strain>
    </source>
</reference>
<dbReference type="SUPFAM" id="SSF55315">
    <property type="entry name" value="L30e-like"/>
    <property type="match status" value="1"/>
</dbReference>
<keyword evidence="3" id="KW-1185">Reference proteome</keyword>
<gene>
    <name evidence="2" type="ORF">ESZ54_01305</name>
</gene>
<dbReference type="Pfam" id="PF01248">
    <property type="entry name" value="Ribosomal_L7Ae"/>
    <property type="match status" value="1"/>
</dbReference>
<dbReference type="Gene3D" id="3.30.1330.30">
    <property type="match status" value="1"/>
</dbReference>
<accession>A0A4S3B6G5</accession>